<keyword evidence="1" id="KW-0812">Transmembrane</keyword>
<proteinExistence type="predicted"/>
<evidence type="ECO:0000313" key="3">
    <source>
        <dbReference type="Proteomes" id="UP001183582"/>
    </source>
</evidence>
<name>A0AAJ2HMF5_9MICO</name>
<sequence length="478" mass="49519">MTTIDPTTVPPFPIYTLELDARGRLQLNGFTIPVSVGEDPIRAGHQAIAERARNEGLRAVRVRAVAGDVVTALVVTDDGAVHSLGQIDAEASPRHRPRWVIGAVAGLAVVALGSVGFAVAAGAGAFDPPRPTAAPVYTPPGQGARLPVFPPPGFSPDASWSLPVRSGSTPIAVNDSEAALILDDGTLSVRSLSDAREQWRSISGTSGTRVELAQIAGTRVLVSAAGAGLTAWNLDSDQGASQAYSFPTGGKLSVDGSAPLMTLPNQTAGIVTSEGARTVDIPATSTAVLAREDSVIAANGEVWWEVSADNRLSSNLMPVPDGADGQPRTIRGVDDQHIVVVWPTGGRAIISLVDLERNEIIATAAASTASIGTNATLLRSVDGDTAVLGSVFIDHGDNPAVIPLDRMIPTAVDGDTVYGTSSGVPVLATRDADFNAEPFTDQTAGDREPVVVATGDVVLVVADKLRDHNVYATQREIR</sequence>
<dbReference type="EMBL" id="JAHWXH010000005">
    <property type="protein sequence ID" value="MDS0246994.1"/>
    <property type="molecule type" value="Genomic_DNA"/>
</dbReference>
<feature type="transmembrane region" description="Helical" evidence="1">
    <location>
        <begin position="99"/>
        <end position="126"/>
    </location>
</feature>
<accession>A0AAJ2HMF5</accession>
<reference evidence="2 3" key="1">
    <citation type="submission" date="2021-06" db="EMBL/GenBank/DDBJ databases">
        <title>Genome-based taxonomic framework of Microbacterium strains isolated from marine environment, the description of four new species and reclassification of four preexisting species.</title>
        <authorList>
            <person name="Lee S.D."/>
            <person name="Kim S.-M."/>
            <person name="Byeon Y.-S."/>
            <person name="Yang H.L."/>
            <person name="Kim I.S."/>
        </authorList>
    </citation>
    <scope>NUCLEOTIDE SEQUENCE [LARGE SCALE GENOMIC DNA]</scope>
    <source>
        <strain evidence="2 3">KACC 20514</strain>
    </source>
</reference>
<keyword evidence="1" id="KW-1133">Transmembrane helix</keyword>
<dbReference type="RefSeq" id="WP_310892270.1">
    <property type="nucleotide sequence ID" value="NZ_BAAAGR010000008.1"/>
</dbReference>
<gene>
    <name evidence="2" type="ORF">KZC50_15455</name>
</gene>
<protein>
    <submittedName>
        <fullName evidence="2">Uncharacterized protein</fullName>
    </submittedName>
</protein>
<dbReference type="GeneID" id="301459657"/>
<comment type="caution">
    <text evidence="2">The sequence shown here is derived from an EMBL/GenBank/DDBJ whole genome shotgun (WGS) entry which is preliminary data.</text>
</comment>
<organism evidence="2 3">
    <name type="scientific">Microbacterium aurantiacum</name>
    <dbReference type="NCBI Taxonomy" id="162393"/>
    <lineage>
        <taxon>Bacteria</taxon>
        <taxon>Bacillati</taxon>
        <taxon>Actinomycetota</taxon>
        <taxon>Actinomycetes</taxon>
        <taxon>Micrococcales</taxon>
        <taxon>Microbacteriaceae</taxon>
        <taxon>Microbacterium</taxon>
    </lineage>
</organism>
<dbReference type="AlphaFoldDB" id="A0AAJ2HMF5"/>
<dbReference type="Proteomes" id="UP001183582">
    <property type="component" value="Unassembled WGS sequence"/>
</dbReference>
<evidence type="ECO:0000313" key="2">
    <source>
        <dbReference type="EMBL" id="MDS0246994.1"/>
    </source>
</evidence>
<evidence type="ECO:0000256" key="1">
    <source>
        <dbReference type="SAM" id="Phobius"/>
    </source>
</evidence>
<keyword evidence="1" id="KW-0472">Membrane</keyword>